<reference evidence="1 2" key="1">
    <citation type="journal article" date="2016" name="Nat. Commun.">
        <title>Extremotolerant tardigrade genome and improved radiotolerance of human cultured cells by tardigrade-unique protein.</title>
        <authorList>
            <person name="Hashimoto T."/>
            <person name="Horikawa D.D."/>
            <person name="Saito Y."/>
            <person name="Kuwahara H."/>
            <person name="Kozuka-Hata H."/>
            <person name="Shin-I T."/>
            <person name="Minakuchi Y."/>
            <person name="Ohishi K."/>
            <person name="Motoyama A."/>
            <person name="Aizu T."/>
            <person name="Enomoto A."/>
            <person name="Kondo K."/>
            <person name="Tanaka S."/>
            <person name="Hara Y."/>
            <person name="Koshikawa S."/>
            <person name="Sagara H."/>
            <person name="Miura T."/>
            <person name="Yokobori S."/>
            <person name="Miyagawa K."/>
            <person name="Suzuki Y."/>
            <person name="Kubo T."/>
            <person name="Oyama M."/>
            <person name="Kohara Y."/>
            <person name="Fujiyama A."/>
            <person name="Arakawa K."/>
            <person name="Katayama T."/>
            <person name="Toyoda A."/>
            <person name="Kunieda T."/>
        </authorList>
    </citation>
    <scope>NUCLEOTIDE SEQUENCE [LARGE SCALE GENOMIC DNA]</scope>
    <source>
        <strain evidence="1 2">YOKOZUNA-1</strain>
    </source>
</reference>
<dbReference type="EMBL" id="BDGG01000020">
    <property type="protein sequence ID" value="GAV09026.1"/>
    <property type="molecule type" value="Genomic_DNA"/>
</dbReference>
<organism evidence="1 2">
    <name type="scientific">Ramazzottius varieornatus</name>
    <name type="common">Water bear</name>
    <name type="synonym">Tardigrade</name>
    <dbReference type="NCBI Taxonomy" id="947166"/>
    <lineage>
        <taxon>Eukaryota</taxon>
        <taxon>Metazoa</taxon>
        <taxon>Ecdysozoa</taxon>
        <taxon>Tardigrada</taxon>
        <taxon>Eutardigrada</taxon>
        <taxon>Parachela</taxon>
        <taxon>Hypsibioidea</taxon>
        <taxon>Ramazzottiidae</taxon>
        <taxon>Ramazzottius</taxon>
    </lineage>
</organism>
<keyword evidence="2" id="KW-1185">Reference proteome</keyword>
<dbReference type="Proteomes" id="UP000186922">
    <property type="component" value="Unassembled WGS sequence"/>
</dbReference>
<sequence length="66" mass="7498">MNGLLRQQRAEYQGFSPFSEDLSARRVLCKDGPSNRHGHHPVNRYDQAALHCGHPPRIGSFIQVED</sequence>
<evidence type="ECO:0000313" key="1">
    <source>
        <dbReference type="EMBL" id="GAV09026.1"/>
    </source>
</evidence>
<gene>
    <name evidence="1" type="primary">RvY_18630-1</name>
    <name evidence="1" type="synonym">RvY_18630.1</name>
    <name evidence="1" type="ORF">RvY_18630</name>
</gene>
<accession>A0A1D1W6R9</accession>
<evidence type="ECO:0000313" key="2">
    <source>
        <dbReference type="Proteomes" id="UP000186922"/>
    </source>
</evidence>
<protein>
    <submittedName>
        <fullName evidence="1">Uncharacterized protein</fullName>
    </submittedName>
</protein>
<name>A0A1D1W6R9_RAMVA</name>
<proteinExistence type="predicted"/>
<dbReference type="AlphaFoldDB" id="A0A1D1W6R9"/>
<comment type="caution">
    <text evidence="1">The sequence shown here is derived from an EMBL/GenBank/DDBJ whole genome shotgun (WGS) entry which is preliminary data.</text>
</comment>